<accession>A0ABU8TRE4</accession>
<keyword evidence="2 6" id="KW-0812">Transmembrane</keyword>
<dbReference type="Pfam" id="PF00226">
    <property type="entry name" value="DnaJ"/>
    <property type="match status" value="1"/>
</dbReference>
<dbReference type="PROSITE" id="PS50076">
    <property type="entry name" value="DNAJ_2"/>
    <property type="match status" value="1"/>
</dbReference>
<evidence type="ECO:0000256" key="6">
    <source>
        <dbReference type="SAM" id="Phobius"/>
    </source>
</evidence>
<comment type="similarity">
    <text evidence="5">Belongs to the TIM14 family.</text>
</comment>
<dbReference type="EMBL" id="JBAKIA010000025">
    <property type="protein sequence ID" value="MEJ8476736.1"/>
    <property type="molecule type" value="Genomic_DNA"/>
</dbReference>
<comment type="caution">
    <text evidence="8">The sequence shown here is derived from an EMBL/GenBank/DDBJ whole genome shotgun (WGS) entry which is preliminary data.</text>
</comment>
<evidence type="ECO:0000313" key="9">
    <source>
        <dbReference type="Proteomes" id="UP001385499"/>
    </source>
</evidence>
<evidence type="ECO:0000256" key="4">
    <source>
        <dbReference type="ARBA" id="ARBA00023136"/>
    </source>
</evidence>
<evidence type="ECO:0000256" key="2">
    <source>
        <dbReference type="ARBA" id="ARBA00022692"/>
    </source>
</evidence>
<dbReference type="PANTHER" id="PTHR12763">
    <property type="match status" value="1"/>
</dbReference>
<evidence type="ECO:0000256" key="3">
    <source>
        <dbReference type="ARBA" id="ARBA00022989"/>
    </source>
</evidence>
<dbReference type="Gene3D" id="1.10.287.110">
    <property type="entry name" value="DnaJ domain"/>
    <property type="match status" value="1"/>
</dbReference>
<feature type="domain" description="J" evidence="7">
    <location>
        <begin position="181"/>
        <end position="233"/>
    </location>
</feature>
<sequence>MVYLLLGVVAIALMVAVGQGFVRANPADLARQFKTTGGILLLVLAGILALTGRFGFAIAAGGFGLTLLGLRGSRGGRGAGAPSSGQTSQVRAAMVEMELDHDSGEMRGRVLAGPFTGQALDDLSREDLQAFWVSTEADGQSRALVEAYLDRRLPTWREDFEADRADRHGGAASAGSMTDKEAYEVLGLPADAGDAEIRSAHRRLMKRMHPDHGGTAFLAAKLNEAKDRLLRRH</sequence>
<dbReference type="InterPro" id="IPR001623">
    <property type="entry name" value="DnaJ_domain"/>
</dbReference>
<organism evidence="8 9">
    <name type="scientific">Roseibium algae</name>
    <dbReference type="NCBI Taxonomy" id="3123038"/>
    <lineage>
        <taxon>Bacteria</taxon>
        <taxon>Pseudomonadati</taxon>
        <taxon>Pseudomonadota</taxon>
        <taxon>Alphaproteobacteria</taxon>
        <taxon>Hyphomicrobiales</taxon>
        <taxon>Stappiaceae</taxon>
        <taxon>Roseibium</taxon>
    </lineage>
</organism>
<comment type="subcellular location">
    <subcellularLocation>
        <location evidence="1">Membrane</location>
        <topology evidence="1">Single-pass membrane protein</topology>
    </subcellularLocation>
</comment>
<evidence type="ECO:0000259" key="7">
    <source>
        <dbReference type="PROSITE" id="PS50076"/>
    </source>
</evidence>
<reference evidence="8 9" key="1">
    <citation type="submission" date="2024-02" db="EMBL/GenBank/DDBJ databases">
        <title>Roseibium algae sp. nov., isolated from marine alga (Grateloupia sp.), showing potential in myo-inositol conversion.</title>
        <authorList>
            <person name="Wang Y."/>
        </authorList>
    </citation>
    <scope>NUCLEOTIDE SEQUENCE [LARGE SCALE GENOMIC DNA]</scope>
    <source>
        <strain evidence="8 9">H3510</strain>
    </source>
</reference>
<dbReference type="CDD" id="cd06257">
    <property type="entry name" value="DnaJ"/>
    <property type="match status" value="1"/>
</dbReference>
<keyword evidence="3 6" id="KW-1133">Transmembrane helix</keyword>
<evidence type="ECO:0000313" key="8">
    <source>
        <dbReference type="EMBL" id="MEJ8476736.1"/>
    </source>
</evidence>
<keyword evidence="9" id="KW-1185">Reference proteome</keyword>
<proteinExistence type="inferred from homology"/>
<name>A0ABU8TRE4_9HYPH</name>
<feature type="transmembrane region" description="Helical" evidence="6">
    <location>
        <begin position="40"/>
        <end position="68"/>
    </location>
</feature>
<keyword evidence="4 6" id="KW-0472">Membrane</keyword>
<dbReference type="InterPro" id="IPR036869">
    <property type="entry name" value="J_dom_sf"/>
</dbReference>
<dbReference type="Proteomes" id="UP001385499">
    <property type="component" value="Unassembled WGS sequence"/>
</dbReference>
<evidence type="ECO:0000256" key="5">
    <source>
        <dbReference type="ARBA" id="ARBA00038105"/>
    </source>
</evidence>
<dbReference type="SMART" id="SM00271">
    <property type="entry name" value="DnaJ"/>
    <property type="match status" value="1"/>
</dbReference>
<protein>
    <submittedName>
        <fullName evidence="8">DnaJ domain-containing protein</fullName>
    </submittedName>
</protein>
<dbReference type="RefSeq" id="WP_340277471.1">
    <property type="nucleotide sequence ID" value="NZ_JBAKIA010000025.1"/>
</dbReference>
<dbReference type="SUPFAM" id="SSF46565">
    <property type="entry name" value="Chaperone J-domain"/>
    <property type="match status" value="1"/>
</dbReference>
<evidence type="ECO:0000256" key="1">
    <source>
        <dbReference type="ARBA" id="ARBA00004167"/>
    </source>
</evidence>
<gene>
    <name evidence="8" type="ORF">V6575_21860</name>
</gene>
<dbReference type="PANTHER" id="PTHR12763:SF28">
    <property type="entry name" value="GEO10507P1-RELATED"/>
    <property type="match status" value="1"/>
</dbReference>